<organism evidence="1 2">
    <name type="scientific">Acetatifactor muris</name>
    <dbReference type="NCBI Taxonomy" id="879566"/>
    <lineage>
        <taxon>Bacteria</taxon>
        <taxon>Bacillati</taxon>
        <taxon>Bacillota</taxon>
        <taxon>Clostridia</taxon>
        <taxon>Lachnospirales</taxon>
        <taxon>Lachnospiraceae</taxon>
        <taxon>Acetatifactor</taxon>
    </lineage>
</organism>
<dbReference type="AlphaFoldDB" id="A0A2K4ZFL9"/>
<dbReference type="Proteomes" id="UP000236311">
    <property type="component" value="Unassembled WGS sequence"/>
</dbReference>
<evidence type="ECO:0000313" key="1">
    <source>
        <dbReference type="EMBL" id="SOY29255.1"/>
    </source>
</evidence>
<sequence length="112" mass="12992">MALGEWKDKIIIQKSVAGNDRAGNHVLAWQDYYTCHAYVNNLSGKEYWEAAQLNAEKEVFFLIRYCSEAAAIDTEHFRILFRGQVYNITFIDNVKYQNKTIKLRAVLEKRGG</sequence>
<accession>A0A2K4ZFL9</accession>
<protein>
    <submittedName>
        <fullName evidence="1">Phage head-tail joining protein</fullName>
    </submittedName>
</protein>
<name>A0A2K4ZFL9_9FIRM</name>
<dbReference type="EMBL" id="OFSM01000009">
    <property type="protein sequence ID" value="SOY29255.1"/>
    <property type="molecule type" value="Genomic_DNA"/>
</dbReference>
<dbReference type="NCBIfam" id="TIGR01563">
    <property type="entry name" value="gp16_SPP1"/>
    <property type="match status" value="1"/>
</dbReference>
<evidence type="ECO:0000313" key="2">
    <source>
        <dbReference type="Proteomes" id="UP000236311"/>
    </source>
</evidence>
<gene>
    <name evidence="1" type="ORF">AMURIS_01970</name>
</gene>
<dbReference type="RefSeq" id="WP_103239370.1">
    <property type="nucleotide sequence ID" value="NZ_JANJZD010000009.1"/>
</dbReference>
<dbReference type="Gene3D" id="2.40.10.270">
    <property type="entry name" value="Bacteriophage SPP1 head-tail adaptor protein"/>
    <property type="match status" value="1"/>
</dbReference>
<dbReference type="InterPro" id="IPR008767">
    <property type="entry name" value="Phage_SPP1_head-tail_adaptor"/>
</dbReference>
<reference evidence="1 2" key="1">
    <citation type="submission" date="2018-01" db="EMBL/GenBank/DDBJ databases">
        <authorList>
            <person name="Gaut B.S."/>
            <person name="Morton B.R."/>
            <person name="Clegg M.T."/>
            <person name="Duvall M.R."/>
        </authorList>
    </citation>
    <scope>NUCLEOTIDE SEQUENCE [LARGE SCALE GENOMIC DNA]</scope>
    <source>
        <strain evidence="1">GP69</strain>
    </source>
</reference>
<keyword evidence="2" id="KW-1185">Reference proteome</keyword>
<dbReference type="Pfam" id="PF05521">
    <property type="entry name" value="Phage_HCP"/>
    <property type="match status" value="1"/>
</dbReference>
<dbReference type="InterPro" id="IPR038666">
    <property type="entry name" value="SSP1_head-tail_sf"/>
</dbReference>
<proteinExistence type="predicted"/>
<dbReference type="OrthoDB" id="9811106at2"/>